<dbReference type="SUPFAM" id="SSF52540">
    <property type="entry name" value="P-loop containing nucleoside triphosphate hydrolases"/>
    <property type="match status" value="1"/>
</dbReference>
<evidence type="ECO:0008006" key="4">
    <source>
        <dbReference type="Google" id="ProtNLM"/>
    </source>
</evidence>
<reference evidence="2 3" key="1">
    <citation type="journal article" date="2024" name="Genome Biol. Evol.">
        <title>Chromosome-level genome assembly of the viviparous eelpout Zoarces viviparus.</title>
        <authorList>
            <person name="Fuhrmann N."/>
            <person name="Brasseur M.V."/>
            <person name="Bakowski C.E."/>
            <person name="Podsiadlowski L."/>
            <person name="Prost S."/>
            <person name="Krehenwinkel H."/>
            <person name="Mayer C."/>
        </authorList>
    </citation>
    <scope>NUCLEOTIDE SEQUENCE [LARGE SCALE GENOMIC DNA]</scope>
    <source>
        <strain evidence="2">NO-MEL_2022_Ind0_liver</strain>
    </source>
</reference>
<keyword evidence="1" id="KW-0175">Coiled coil</keyword>
<evidence type="ECO:0000313" key="3">
    <source>
        <dbReference type="Proteomes" id="UP001488805"/>
    </source>
</evidence>
<comment type="caution">
    <text evidence="2">The sequence shown here is derived from an EMBL/GenBank/DDBJ whole genome shotgun (WGS) entry which is preliminary data.</text>
</comment>
<accession>A0AAW1G753</accession>
<dbReference type="InterPro" id="IPR000048">
    <property type="entry name" value="IQ_motif_EF-hand-BS"/>
</dbReference>
<protein>
    <recommendedName>
        <fullName evidence="4">Spermatogenesis associated 17</fullName>
    </recommendedName>
</protein>
<dbReference type="SMART" id="SM00015">
    <property type="entry name" value="IQ"/>
    <property type="match status" value="3"/>
</dbReference>
<dbReference type="InterPro" id="IPR027417">
    <property type="entry name" value="P-loop_NTPase"/>
</dbReference>
<gene>
    <name evidence="2" type="ORF">VZT92_000425</name>
</gene>
<feature type="coiled-coil region" evidence="1">
    <location>
        <begin position="121"/>
        <end position="158"/>
    </location>
</feature>
<proteinExistence type="predicted"/>
<keyword evidence="3" id="KW-1185">Reference proteome</keyword>
<name>A0AAW1G753_ZOAVI</name>
<organism evidence="2 3">
    <name type="scientific">Zoarces viviparus</name>
    <name type="common">Viviparous eelpout</name>
    <name type="synonym">Blennius viviparus</name>
    <dbReference type="NCBI Taxonomy" id="48416"/>
    <lineage>
        <taxon>Eukaryota</taxon>
        <taxon>Metazoa</taxon>
        <taxon>Chordata</taxon>
        <taxon>Craniata</taxon>
        <taxon>Vertebrata</taxon>
        <taxon>Euteleostomi</taxon>
        <taxon>Actinopterygii</taxon>
        <taxon>Neopterygii</taxon>
        <taxon>Teleostei</taxon>
        <taxon>Neoteleostei</taxon>
        <taxon>Acanthomorphata</taxon>
        <taxon>Eupercaria</taxon>
        <taxon>Perciformes</taxon>
        <taxon>Cottioidei</taxon>
        <taxon>Zoarcales</taxon>
        <taxon>Zoarcidae</taxon>
        <taxon>Zoarcinae</taxon>
        <taxon>Zoarces</taxon>
    </lineage>
</organism>
<dbReference type="PROSITE" id="PS50096">
    <property type="entry name" value="IQ"/>
    <property type="match status" value="2"/>
</dbReference>
<evidence type="ECO:0000313" key="2">
    <source>
        <dbReference type="EMBL" id="KAK9542577.1"/>
    </source>
</evidence>
<evidence type="ECO:0000256" key="1">
    <source>
        <dbReference type="SAM" id="Coils"/>
    </source>
</evidence>
<dbReference type="EMBL" id="JBCEZU010000001">
    <property type="protein sequence ID" value="KAK9542577.1"/>
    <property type="molecule type" value="Genomic_DNA"/>
</dbReference>
<dbReference type="Pfam" id="PF00612">
    <property type="entry name" value="IQ"/>
    <property type="match status" value="2"/>
</dbReference>
<dbReference type="Proteomes" id="UP001488805">
    <property type="component" value="Unassembled WGS sequence"/>
</dbReference>
<dbReference type="AlphaFoldDB" id="A0AAW1G753"/>
<sequence length="356" mass="42258">MAELLELQSQVEELKKEYFYRKRQAEENRQREHQAATRIQRWFRARRAQAYPSQLHEKAIIIQKIWRGFRARARFRQMVKAAYFIMKMNFYEEMAVRIQRRWRGFYARKNVHNFYARKSYLEGLSRKNELVRMELDELEELQKRERDCLEMVREQTAKVYQTQRLHHLISTKQCPGVFNSPFRPAPHEMELQLRQVKYLAPTRLFQRGGASPLGMVGPTAPSFPETLQSPWIETTGIYCSSRPILPPIAMKKQQVPFRQPGEVWEQRVHCPDLMLHLQTCYTHLEEAQNRLQQRESRNRKYAPPQQKLLSSVRLKELQVVDYILTPRGVSPRVPPSRIPAAAADWTRLRTIAISGE</sequence>
<dbReference type="Gene3D" id="1.20.5.190">
    <property type="match status" value="1"/>
</dbReference>